<gene>
    <name evidence="7" type="ORF">ABUL08_09215</name>
    <name evidence="6" type="ORF">VK199_09170</name>
</gene>
<dbReference type="GO" id="GO:0032993">
    <property type="term" value="C:protein-DNA complex"/>
    <property type="evidence" value="ECO:0007669"/>
    <property type="project" value="TreeGrafter"/>
</dbReference>
<dbReference type="RefSeq" id="WP_350936463.1">
    <property type="nucleotide sequence ID" value="NZ_CP157762.1"/>
</dbReference>
<feature type="domain" description="HTH lysR-type" evidence="5">
    <location>
        <begin position="1"/>
        <end position="58"/>
    </location>
</feature>
<feature type="domain" description="HTH lysR-type" evidence="5">
    <location>
        <begin position="99"/>
        <end position="156"/>
    </location>
</feature>
<dbReference type="EMBL" id="CP159342">
    <property type="protein sequence ID" value="XCH76250.1"/>
    <property type="molecule type" value="Genomic_DNA"/>
</dbReference>
<dbReference type="PANTHER" id="PTHR30346:SF29">
    <property type="entry name" value="LYSR SUBSTRATE-BINDING"/>
    <property type="match status" value="1"/>
</dbReference>
<dbReference type="Pfam" id="PF00126">
    <property type="entry name" value="HTH_1"/>
    <property type="match status" value="2"/>
</dbReference>
<evidence type="ECO:0000313" key="7">
    <source>
        <dbReference type="EMBL" id="XCH76250.1"/>
    </source>
</evidence>
<dbReference type="InterPro" id="IPR036390">
    <property type="entry name" value="WH_DNA-bd_sf"/>
</dbReference>
<organism evidence="6">
    <name type="scientific">Micromonospora sp. CCTCC AA 2012012</name>
    <dbReference type="NCBI Taxonomy" id="3111921"/>
    <lineage>
        <taxon>Bacteria</taxon>
        <taxon>Bacillati</taxon>
        <taxon>Actinomycetota</taxon>
        <taxon>Actinomycetes</taxon>
        <taxon>Micromonosporales</taxon>
        <taxon>Micromonosporaceae</taxon>
        <taxon>Micromonospora</taxon>
    </lineage>
</organism>
<evidence type="ECO:0000256" key="4">
    <source>
        <dbReference type="ARBA" id="ARBA00023163"/>
    </source>
</evidence>
<evidence type="ECO:0000256" key="3">
    <source>
        <dbReference type="ARBA" id="ARBA00023125"/>
    </source>
</evidence>
<evidence type="ECO:0000313" key="6">
    <source>
        <dbReference type="EMBL" id="XBP95547.1"/>
    </source>
</evidence>
<keyword evidence="3" id="KW-0238">DNA-binding</keyword>
<evidence type="ECO:0000259" key="5">
    <source>
        <dbReference type="PROSITE" id="PS50931"/>
    </source>
</evidence>
<evidence type="ECO:0000256" key="2">
    <source>
        <dbReference type="ARBA" id="ARBA00023015"/>
    </source>
</evidence>
<dbReference type="Gene3D" id="1.10.10.10">
    <property type="entry name" value="Winged helix-like DNA-binding domain superfamily/Winged helix DNA-binding domain"/>
    <property type="match status" value="2"/>
</dbReference>
<name>A0AAU7MDI8_9ACTN</name>
<dbReference type="GO" id="GO:0003700">
    <property type="term" value="F:DNA-binding transcription factor activity"/>
    <property type="evidence" value="ECO:0007669"/>
    <property type="project" value="InterPro"/>
</dbReference>
<comment type="similarity">
    <text evidence="1">Belongs to the LysR transcriptional regulatory family.</text>
</comment>
<dbReference type="InterPro" id="IPR005119">
    <property type="entry name" value="LysR_subst-bd"/>
</dbReference>
<dbReference type="PANTHER" id="PTHR30346">
    <property type="entry name" value="TRANSCRIPTIONAL DUAL REGULATOR HCAR-RELATED"/>
    <property type="match status" value="1"/>
</dbReference>
<dbReference type="PRINTS" id="PR00039">
    <property type="entry name" value="HTHLYSR"/>
</dbReference>
<dbReference type="GO" id="GO:0003677">
    <property type="term" value="F:DNA binding"/>
    <property type="evidence" value="ECO:0007669"/>
    <property type="project" value="UniProtKB-KW"/>
</dbReference>
<evidence type="ECO:0000256" key="1">
    <source>
        <dbReference type="ARBA" id="ARBA00009437"/>
    </source>
</evidence>
<dbReference type="InterPro" id="IPR036388">
    <property type="entry name" value="WH-like_DNA-bd_sf"/>
</dbReference>
<dbReference type="AlphaFoldDB" id="A0AAU7MDI8"/>
<dbReference type="EMBL" id="CP157762">
    <property type="protein sequence ID" value="XBP95547.1"/>
    <property type="molecule type" value="Genomic_DNA"/>
</dbReference>
<dbReference type="InterPro" id="IPR000847">
    <property type="entry name" value="LysR_HTH_N"/>
</dbReference>
<dbReference type="SUPFAM" id="SSF53850">
    <property type="entry name" value="Periplasmic binding protein-like II"/>
    <property type="match status" value="1"/>
</dbReference>
<dbReference type="PROSITE" id="PS50931">
    <property type="entry name" value="HTH_LYSR"/>
    <property type="match status" value="2"/>
</dbReference>
<keyword evidence="2" id="KW-0805">Transcription regulation</keyword>
<dbReference type="Pfam" id="PF03466">
    <property type="entry name" value="LysR_substrate"/>
    <property type="match status" value="1"/>
</dbReference>
<dbReference type="SUPFAM" id="SSF46785">
    <property type="entry name" value="Winged helix' DNA-binding domain"/>
    <property type="match status" value="2"/>
</dbReference>
<reference evidence="7" key="2">
    <citation type="submission" date="2024-06" db="EMBL/GenBank/DDBJ databases">
        <title>Micromonospora mangrovi CCTCC AA 2012012 genome sequences.</title>
        <authorList>
            <person name="Gao J."/>
        </authorList>
    </citation>
    <scope>NUCLEOTIDE SEQUENCE</scope>
    <source>
        <strain evidence="7">CCTCC AA 2012012</strain>
    </source>
</reference>
<accession>A0AAU7MDI8</accession>
<dbReference type="Gene3D" id="3.40.190.10">
    <property type="entry name" value="Periplasmic binding protein-like II"/>
    <property type="match status" value="2"/>
</dbReference>
<keyword evidence="4" id="KW-0804">Transcription</keyword>
<proteinExistence type="inferred from homology"/>
<reference evidence="6" key="1">
    <citation type="submission" date="2024-01" db="EMBL/GenBank/DDBJ databases">
        <title>The genome sequence of Micromonospora mangrovi CCTCC AA 2012012.</title>
        <authorList>
            <person name="Gao J."/>
        </authorList>
    </citation>
    <scope>NUCLEOTIDE SEQUENCE</scope>
    <source>
        <strain evidence="6">CCTCC AA 2012012</strain>
    </source>
</reference>
<sequence>MEWQDLHAVRAAARYGSVTAAAAALDRTRPALSRRIARLERRLGTPLLVRTPNHCEPTPAGQVLLAAAARADELWTAAVRRARAVDGDPAAPPATPDSVTWSDLAVLRAVHEHGGVTAAARELRLARPAVSRRIDRLHRVVGVALLERGARVATVTPAGHVLLAGAARVDAVLGRAVTPRRPTGAPPPPVPRLPERLRLAFGLISPQQVITRLRASVPATAWQLEQVPLPMAVHRMRTDDLDLFYGWSTGPVPPHGRGPVRMRSLLAAPYAVAAGAGHWAAGRAGLRMADLAGEEWVVDPDPLIREEELRLCRRYGFAPHTLHVAADTTVIRALVGAGQAVSWVVGGLMPGDDYVVVRPSDAPLGRLVLMWNARVLADADAGWLGELMLDLNLRLWREREPALTAWLRRYATVDIQRRLGRP</sequence>
<protein>
    <submittedName>
        <fullName evidence="6">LysR family transcriptional regulator</fullName>
    </submittedName>
</protein>